<keyword evidence="3" id="KW-1185">Reference proteome</keyword>
<dbReference type="InterPro" id="IPR011042">
    <property type="entry name" value="6-blade_b-propeller_TolB-like"/>
</dbReference>
<dbReference type="AlphaFoldDB" id="A0A1S1Z4N9"/>
<evidence type="ECO:0000256" key="1">
    <source>
        <dbReference type="SAM" id="SignalP"/>
    </source>
</evidence>
<dbReference type="SUPFAM" id="SSF63825">
    <property type="entry name" value="YWTD domain"/>
    <property type="match status" value="1"/>
</dbReference>
<reference evidence="2 3" key="1">
    <citation type="journal article" date="2012" name="Int. J. Syst. Evol. Microbiol.">
        <title>Flammeovirga pacifica sp. nov., isolated from deep-sea sediment.</title>
        <authorList>
            <person name="Xu H."/>
            <person name="Fu Y."/>
            <person name="Yang N."/>
            <person name="Ding Z."/>
            <person name="Lai Q."/>
            <person name="Zeng R."/>
        </authorList>
    </citation>
    <scope>NUCLEOTIDE SEQUENCE [LARGE SCALE GENOMIC DNA]</scope>
    <source>
        <strain evidence="3">DSM 24597 / LMG 26175 / WPAGA1</strain>
    </source>
</reference>
<dbReference type="OrthoDB" id="7675395at2"/>
<gene>
    <name evidence="2" type="ORF">NH26_18530</name>
</gene>
<dbReference type="RefSeq" id="WP_044223430.1">
    <property type="nucleotide sequence ID" value="NZ_JRYR02000001.1"/>
</dbReference>
<evidence type="ECO:0000313" key="2">
    <source>
        <dbReference type="EMBL" id="OHX68201.1"/>
    </source>
</evidence>
<dbReference type="EMBL" id="JRYR02000001">
    <property type="protein sequence ID" value="OHX68201.1"/>
    <property type="molecule type" value="Genomic_DNA"/>
</dbReference>
<dbReference type="Proteomes" id="UP000179797">
    <property type="component" value="Unassembled WGS sequence"/>
</dbReference>
<dbReference type="STRING" id="915059.NH26_18530"/>
<evidence type="ECO:0000313" key="3">
    <source>
        <dbReference type="Proteomes" id="UP000179797"/>
    </source>
</evidence>
<organism evidence="2 3">
    <name type="scientific">Flammeovirga pacifica</name>
    <dbReference type="NCBI Taxonomy" id="915059"/>
    <lineage>
        <taxon>Bacteria</taxon>
        <taxon>Pseudomonadati</taxon>
        <taxon>Bacteroidota</taxon>
        <taxon>Cytophagia</taxon>
        <taxon>Cytophagales</taxon>
        <taxon>Flammeovirgaceae</taxon>
        <taxon>Flammeovirga</taxon>
    </lineage>
</organism>
<protein>
    <recommendedName>
        <fullName evidence="4">SMP-30/Gluconolactonase/LRE-like region domain-containing protein</fullName>
    </recommendedName>
</protein>
<name>A0A1S1Z4N9_FLAPC</name>
<feature type="signal peptide" evidence="1">
    <location>
        <begin position="1"/>
        <end position="20"/>
    </location>
</feature>
<comment type="caution">
    <text evidence="2">The sequence shown here is derived from an EMBL/GenBank/DDBJ whole genome shotgun (WGS) entry which is preliminary data.</text>
</comment>
<keyword evidence="1" id="KW-0732">Signal</keyword>
<feature type="chain" id="PRO_5010182112" description="SMP-30/Gluconolactonase/LRE-like region domain-containing protein" evidence="1">
    <location>
        <begin position="21"/>
        <end position="288"/>
    </location>
</feature>
<dbReference type="Gene3D" id="2.120.10.30">
    <property type="entry name" value="TolB, C-terminal domain"/>
    <property type="match status" value="1"/>
</dbReference>
<sequence length="288" mass="31811">MYKVIISLLLSLGLVFCVSAQEVTPKKKKKSKKTITADPDAKLQSPKDVAFDEKSGLFYISSPGNHGIIKRGRRGGAVFAVKELEDPNGVLIYGGILYVADVNKVKAYNLKKEEKIFEIVVEGASSLRSLATDGTHVYASDQTANKVFLINLRQKEAELLTDKVESPTGVFYSKKHKDLLILSSKESGGGIYAYSFKDKKTTLALEINEFPYLEDITFNGSMSYYLTAYGADKKENVIIKVNDALSREPRVIQSTADGPAGIKYIKRTNELAIANDYSNNLNIIKLGY</sequence>
<accession>A0A1S1Z4N9</accession>
<proteinExistence type="predicted"/>
<evidence type="ECO:0008006" key="4">
    <source>
        <dbReference type="Google" id="ProtNLM"/>
    </source>
</evidence>